<evidence type="ECO:0000313" key="2">
    <source>
        <dbReference type="EMBL" id="OAN53248.1"/>
    </source>
</evidence>
<dbReference type="AlphaFoldDB" id="A0A178MTZ3"/>
<reference evidence="2 3" key="1">
    <citation type="submission" date="2016-04" db="EMBL/GenBank/DDBJ databases">
        <title>Draft genome sequence of freshwater magnetotactic bacteria Magnetospirillum marisnigri SP-1 and Magnetospirillum moscoviense BB-1.</title>
        <authorList>
            <person name="Koziaeva V."/>
            <person name="Dziuba M.V."/>
            <person name="Ivanov T.M."/>
            <person name="Kuznetsov B."/>
            <person name="Grouzdev D.S."/>
        </authorList>
    </citation>
    <scope>NUCLEOTIDE SEQUENCE [LARGE SCALE GENOMIC DNA]</scope>
    <source>
        <strain evidence="2 3">BB-1</strain>
    </source>
</reference>
<dbReference type="InterPro" id="IPR027417">
    <property type="entry name" value="P-loop_NTPase"/>
</dbReference>
<dbReference type="NCBIfam" id="TIGR00176">
    <property type="entry name" value="mobB"/>
    <property type="match status" value="1"/>
</dbReference>
<organism evidence="2 3">
    <name type="scientific">Magnetospirillum moscoviense</name>
    <dbReference type="NCBI Taxonomy" id="1437059"/>
    <lineage>
        <taxon>Bacteria</taxon>
        <taxon>Pseudomonadati</taxon>
        <taxon>Pseudomonadota</taxon>
        <taxon>Alphaproteobacteria</taxon>
        <taxon>Rhodospirillales</taxon>
        <taxon>Rhodospirillaceae</taxon>
        <taxon>Magnetospirillum</taxon>
    </lineage>
</organism>
<dbReference type="CDD" id="cd03116">
    <property type="entry name" value="MobB"/>
    <property type="match status" value="1"/>
</dbReference>
<evidence type="ECO:0000259" key="1">
    <source>
        <dbReference type="Pfam" id="PF03205"/>
    </source>
</evidence>
<dbReference type="PANTHER" id="PTHR40072:SF1">
    <property type="entry name" value="MOLYBDOPTERIN-GUANINE DINUCLEOTIDE BIOSYNTHESIS ADAPTER PROTEIN"/>
    <property type="match status" value="1"/>
</dbReference>
<proteinExistence type="predicted"/>
<dbReference type="SUPFAM" id="SSF52540">
    <property type="entry name" value="P-loop containing nucleoside triphosphate hydrolases"/>
    <property type="match status" value="1"/>
</dbReference>
<keyword evidence="3" id="KW-1185">Reference proteome</keyword>
<dbReference type="GO" id="GO:0006777">
    <property type="term" value="P:Mo-molybdopterin cofactor biosynthetic process"/>
    <property type="evidence" value="ECO:0007669"/>
    <property type="project" value="InterPro"/>
</dbReference>
<dbReference type="GO" id="GO:0005525">
    <property type="term" value="F:GTP binding"/>
    <property type="evidence" value="ECO:0007669"/>
    <property type="project" value="InterPro"/>
</dbReference>
<dbReference type="Gene3D" id="3.40.50.300">
    <property type="entry name" value="P-loop containing nucleotide triphosphate hydrolases"/>
    <property type="match status" value="1"/>
</dbReference>
<sequence>MRLFGFSGHSGSGKTTLMVKLIPLLTARGISVSTIKQANAGFDADKPGKDSYEHRAAGAGEVMVASGRRWALMHEYRDQPEFTEAELLARMSPVDLILVEGFRRWPHPRIEVWREAVGKPPLYPDDPLVVALASPDHPEGLDRPRLDLDDVAAIADFLLKQVGLP</sequence>
<evidence type="ECO:0000313" key="3">
    <source>
        <dbReference type="Proteomes" id="UP000078543"/>
    </source>
</evidence>
<dbReference type="STRING" id="1437059.A6A05_09775"/>
<dbReference type="Proteomes" id="UP000078543">
    <property type="component" value="Unassembled WGS sequence"/>
</dbReference>
<feature type="domain" description="Molybdopterin-guanine dinucleotide biosynthesis protein B (MobB)" evidence="1">
    <location>
        <begin position="4"/>
        <end position="134"/>
    </location>
</feature>
<dbReference type="OrthoDB" id="9804758at2"/>
<dbReference type="Pfam" id="PF03205">
    <property type="entry name" value="MobB"/>
    <property type="match status" value="1"/>
</dbReference>
<protein>
    <submittedName>
        <fullName evidence="2">Molybdopterin-guanine dinucleotide biosynthesis protein B</fullName>
    </submittedName>
</protein>
<gene>
    <name evidence="2" type="ORF">A6A05_09775</name>
</gene>
<accession>A0A178MTZ3</accession>
<comment type="caution">
    <text evidence="2">The sequence shown here is derived from an EMBL/GenBank/DDBJ whole genome shotgun (WGS) entry which is preliminary data.</text>
</comment>
<name>A0A178MTZ3_9PROT</name>
<dbReference type="InterPro" id="IPR004435">
    <property type="entry name" value="MobB_dom"/>
</dbReference>
<dbReference type="EMBL" id="LWQU01000125">
    <property type="protein sequence ID" value="OAN53248.1"/>
    <property type="molecule type" value="Genomic_DNA"/>
</dbReference>
<dbReference type="PANTHER" id="PTHR40072">
    <property type="entry name" value="MOLYBDOPTERIN-GUANINE DINUCLEOTIDE BIOSYNTHESIS ADAPTER PROTEIN-RELATED"/>
    <property type="match status" value="1"/>
</dbReference>
<dbReference type="InterPro" id="IPR052539">
    <property type="entry name" value="MGD_biosynthesis_adapter"/>
</dbReference>